<keyword evidence="1" id="KW-1133">Transmembrane helix</keyword>
<name>A0A914E3F2_9BILA</name>
<dbReference type="WBParaSite" id="ACRNAN_scaffold5290.g29197.t1">
    <property type="protein sequence ID" value="ACRNAN_scaffold5290.g29197.t1"/>
    <property type="gene ID" value="ACRNAN_scaffold5290.g29197"/>
</dbReference>
<evidence type="ECO:0000313" key="3">
    <source>
        <dbReference type="WBParaSite" id="ACRNAN_scaffold5290.g29197.t1"/>
    </source>
</evidence>
<keyword evidence="1" id="KW-0472">Membrane</keyword>
<organism evidence="2 3">
    <name type="scientific">Acrobeloides nanus</name>
    <dbReference type="NCBI Taxonomy" id="290746"/>
    <lineage>
        <taxon>Eukaryota</taxon>
        <taxon>Metazoa</taxon>
        <taxon>Ecdysozoa</taxon>
        <taxon>Nematoda</taxon>
        <taxon>Chromadorea</taxon>
        <taxon>Rhabditida</taxon>
        <taxon>Tylenchina</taxon>
        <taxon>Cephalobomorpha</taxon>
        <taxon>Cephaloboidea</taxon>
        <taxon>Cephalobidae</taxon>
        <taxon>Acrobeloides</taxon>
    </lineage>
</organism>
<evidence type="ECO:0000313" key="2">
    <source>
        <dbReference type="Proteomes" id="UP000887540"/>
    </source>
</evidence>
<reference evidence="3" key="1">
    <citation type="submission" date="2022-11" db="UniProtKB">
        <authorList>
            <consortium name="WormBaseParasite"/>
        </authorList>
    </citation>
    <scope>IDENTIFICATION</scope>
</reference>
<evidence type="ECO:0000256" key="1">
    <source>
        <dbReference type="SAM" id="Phobius"/>
    </source>
</evidence>
<accession>A0A914E3F2</accession>
<dbReference type="Proteomes" id="UP000887540">
    <property type="component" value="Unplaced"/>
</dbReference>
<protein>
    <submittedName>
        <fullName evidence="3">Uncharacterized protein</fullName>
    </submittedName>
</protein>
<dbReference type="AlphaFoldDB" id="A0A914E3F2"/>
<feature type="transmembrane region" description="Helical" evidence="1">
    <location>
        <begin position="43"/>
        <end position="65"/>
    </location>
</feature>
<keyword evidence="1" id="KW-0812">Transmembrane</keyword>
<proteinExistence type="predicted"/>
<keyword evidence="2" id="KW-1185">Reference proteome</keyword>
<sequence>MIAEKRVNFADDKRESIPYSQTIEEGLINNTVKEREKKLDNTVLFGVFLLILAFLLIVLFILMIGRLG</sequence>